<dbReference type="EMBL" id="JAEHOC010000034">
    <property type="protein sequence ID" value="KAG2428509.1"/>
    <property type="molecule type" value="Genomic_DNA"/>
</dbReference>
<feature type="compositionally biased region" description="Low complexity" evidence="1">
    <location>
        <begin position="240"/>
        <end position="252"/>
    </location>
</feature>
<feature type="compositionally biased region" description="Polar residues" evidence="1">
    <location>
        <begin position="546"/>
        <end position="556"/>
    </location>
</feature>
<gene>
    <name evidence="2" type="ORF">HXX76_011626</name>
</gene>
<feature type="compositionally biased region" description="Polar residues" evidence="1">
    <location>
        <begin position="497"/>
        <end position="509"/>
    </location>
</feature>
<organism evidence="2 3">
    <name type="scientific">Chlamydomonas incerta</name>
    <dbReference type="NCBI Taxonomy" id="51695"/>
    <lineage>
        <taxon>Eukaryota</taxon>
        <taxon>Viridiplantae</taxon>
        <taxon>Chlorophyta</taxon>
        <taxon>core chlorophytes</taxon>
        <taxon>Chlorophyceae</taxon>
        <taxon>CS clade</taxon>
        <taxon>Chlamydomonadales</taxon>
        <taxon>Chlamydomonadaceae</taxon>
        <taxon>Chlamydomonas</taxon>
    </lineage>
</organism>
<dbReference type="OrthoDB" id="552235at2759"/>
<reference evidence="2" key="1">
    <citation type="journal article" date="2020" name="bioRxiv">
        <title>Comparative genomics of Chlamydomonas.</title>
        <authorList>
            <person name="Craig R.J."/>
            <person name="Hasan A.R."/>
            <person name="Ness R.W."/>
            <person name="Keightley P.D."/>
        </authorList>
    </citation>
    <scope>NUCLEOTIDE SEQUENCE</scope>
    <source>
        <strain evidence="2">SAG 7.73</strain>
    </source>
</reference>
<feature type="region of interest" description="Disordered" evidence="1">
    <location>
        <begin position="344"/>
        <end position="603"/>
    </location>
</feature>
<accession>A0A835SUH3</accession>
<feature type="compositionally biased region" description="Low complexity" evidence="1">
    <location>
        <begin position="636"/>
        <end position="659"/>
    </location>
</feature>
<evidence type="ECO:0000313" key="2">
    <source>
        <dbReference type="EMBL" id="KAG2428509.1"/>
    </source>
</evidence>
<dbReference type="AlphaFoldDB" id="A0A835SUH3"/>
<feature type="compositionally biased region" description="Low complexity" evidence="1">
    <location>
        <begin position="288"/>
        <end position="299"/>
    </location>
</feature>
<feature type="region of interest" description="Disordered" evidence="1">
    <location>
        <begin position="268"/>
        <end position="299"/>
    </location>
</feature>
<comment type="caution">
    <text evidence="2">The sequence shown here is derived from an EMBL/GenBank/DDBJ whole genome shotgun (WGS) entry which is preliminary data.</text>
</comment>
<keyword evidence="3" id="KW-1185">Reference proteome</keyword>
<feature type="region of interest" description="Disordered" evidence="1">
    <location>
        <begin position="636"/>
        <end position="668"/>
    </location>
</feature>
<feature type="compositionally biased region" description="Low complexity" evidence="1">
    <location>
        <begin position="406"/>
        <end position="439"/>
    </location>
</feature>
<dbReference type="Proteomes" id="UP000650467">
    <property type="component" value="Unassembled WGS sequence"/>
</dbReference>
<feature type="region of interest" description="Disordered" evidence="1">
    <location>
        <begin position="230"/>
        <end position="255"/>
    </location>
</feature>
<proteinExistence type="predicted"/>
<name>A0A835SUH3_CHLIN</name>
<feature type="compositionally biased region" description="Low complexity" evidence="1">
    <location>
        <begin position="579"/>
        <end position="593"/>
    </location>
</feature>
<evidence type="ECO:0000313" key="3">
    <source>
        <dbReference type="Proteomes" id="UP000650467"/>
    </source>
</evidence>
<sequence length="757" mass="75859">MLAPVNGDPRCTVLQHVSHLAEQAVEVAEQPVATAVETAVGGAQAAQGAVTGFFTNVLAYFAALVARIQATLVQLLSSFRRSEQIKLRSGAQAGAAATGGARTPVAFVAPSSGTARAAAGGSSRQQQHVMLLPGQNSAFGQLGVAGPVLAVSAAAAALYAGSIMWQRWRAGVERKREVRQYAAMQEPALARQKQRFQRALVVDSVNLELPAIKEMDIQPGPVQVEKIISRQPGAKPPPGAAAAASAGPKQPAMDTDSLRQWRQFMASSRTTEVKDDLRGGAQGGRAGSSGRAAAQQAAANLAPHGALGDAALKDLSERIRRAGEGAPPEEAPVVTFEQLYANSRESDEEAMARRAAERKARWQQQQQNPQQKQQLGGSGPAQHAGAAAGAPGRVGGAAPWPGPPGAGIMSPGAAAPGSMHAAARQPQAPLPRSAPAAAPSAPPAKEPLPVAAKDELTASLAARTVLDSHPRPSAPAPGTTVGSSNPFAVGLFGDAGSPQSGAAQLSSSGKVAPRPEPQVVPRGKAAASATAPAPAPAAGPAAAGSNDNSVGTSRPVNSRLEVSLGRGARASPSAPPVQAPKEAAQPSALAAAKPAPPAAPTVAAPAVPVPARAPPAELSAALSQDLEEVVVAPAASISTSSAGGSSSSAGTSTASTSSAQPVQSPGRRAPEVGVLALALAGLAKEQLVTSLGSGSNSSSRDEDEGGEGGARRGRRAAVGGPLRTPDTQAPGLTRLMRRPTSSPPPSSPVKQDTAAVL</sequence>
<evidence type="ECO:0000256" key="1">
    <source>
        <dbReference type="SAM" id="MobiDB-lite"/>
    </source>
</evidence>
<feature type="compositionally biased region" description="Basic and acidic residues" evidence="1">
    <location>
        <begin position="350"/>
        <end position="360"/>
    </location>
</feature>
<feature type="compositionally biased region" description="Low complexity" evidence="1">
    <location>
        <begin position="363"/>
        <end position="399"/>
    </location>
</feature>
<feature type="compositionally biased region" description="Low complexity" evidence="1">
    <location>
        <begin position="525"/>
        <end position="545"/>
    </location>
</feature>
<protein>
    <submittedName>
        <fullName evidence="2">Uncharacterized protein</fullName>
    </submittedName>
</protein>
<feature type="region of interest" description="Disordered" evidence="1">
    <location>
        <begin position="688"/>
        <end position="757"/>
    </location>
</feature>